<protein>
    <recommendedName>
        <fullName evidence="11">Probable nicotinate-nucleotide pyrophosphorylase [carboxylating]</fullName>
        <ecNumber evidence="5">2.4.2.19</ecNumber>
    </recommendedName>
    <alternativeName>
        <fullName evidence="9">Quinolinate phosphoribosyltransferase [decarboxylating]</fullName>
    </alternativeName>
</protein>
<reference evidence="16" key="2">
    <citation type="submission" date="2023-01" db="EMBL/GenBank/DDBJ databases">
        <title>Draft genome sequence of Agaribacter marinus strain NBRC 110023.</title>
        <authorList>
            <person name="Sun Q."/>
            <person name="Mori K."/>
        </authorList>
    </citation>
    <scope>NUCLEOTIDE SEQUENCE</scope>
    <source>
        <strain evidence="16">NBRC 110023</strain>
    </source>
</reference>
<dbReference type="SUPFAM" id="SSF51690">
    <property type="entry name" value="Nicotinate/Quinolinate PRTase C-terminal domain-like"/>
    <property type="match status" value="1"/>
</dbReference>
<dbReference type="FunFam" id="3.90.1170.20:FF:000001">
    <property type="entry name" value="Nicotinate-nucleotide diphosphorylase (Carboxylating)"/>
    <property type="match status" value="1"/>
</dbReference>
<evidence type="ECO:0000259" key="14">
    <source>
        <dbReference type="Pfam" id="PF01729"/>
    </source>
</evidence>
<dbReference type="GO" id="GO:0004514">
    <property type="term" value="F:nicotinate-nucleotide diphosphorylase (carboxylating) activity"/>
    <property type="evidence" value="ECO:0007669"/>
    <property type="project" value="UniProtKB-EC"/>
</dbReference>
<evidence type="ECO:0000256" key="13">
    <source>
        <dbReference type="PIRSR" id="PIRSR006250-1"/>
    </source>
</evidence>
<keyword evidence="8 12" id="KW-0808">Transferase</keyword>
<dbReference type="PANTHER" id="PTHR32179">
    <property type="entry name" value="NICOTINATE-NUCLEOTIDE PYROPHOSPHORYLASE [CARBOXYLATING]"/>
    <property type="match status" value="1"/>
</dbReference>
<dbReference type="InterPro" id="IPR004393">
    <property type="entry name" value="NadC"/>
</dbReference>
<evidence type="ECO:0000256" key="6">
    <source>
        <dbReference type="ARBA" id="ARBA00022642"/>
    </source>
</evidence>
<proteinExistence type="inferred from homology"/>
<comment type="catalytic activity">
    <reaction evidence="10">
        <text>nicotinate beta-D-ribonucleotide + CO2 + diphosphate = quinolinate + 5-phospho-alpha-D-ribose 1-diphosphate + 2 H(+)</text>
        <dbReference type="Rhea" id="RHEA:12733"/>
        <dbReference type="ChEBI" id="CHEBI:15378"/>
        <dbReference type="ChEBI" id="CHEBI:16526"/>
        <dbReference type="ChEBI" id="CHEBI:29959"/>
        <dbReference type="ChEBI" id="CHEBI:33019"/>
        <dbReference type="ChEBI" id="CHEBI:57502"/>
        <dbReference type="ChEBI" id="CHEBI:58017"/>
        <dbReference type="EC" id="2.4.2.19"/>
    </reaction>
</comment>
<evidence type="ECO:0000313" key="16">
    <source>
        <dbReference type="EMBL" id="GLR71046.1"/>
    </source>
</evidence>
<dbReference type="InterPro" id="IPR036068">
    <property type="entry name" value="Nicotinate_pribotase-like_C"/>
</dbReference>
<dbReference type="InterPro" id="IPR013785">
    <property type="entry name" value="Aldolase_TIM"/>
</dbReference>
<organism evidence="16 17">
    <name type="scientific">Agaribacter marinus</name>
    <dbReference type="NCBI Taxonomy" id="1431249"/>
    <lineage>
        <taxon>Bacteria</taxon>
        <taxon>Pseudomonadati</taxon>
        <taxon>Pseudomonadota</taxon>
        <taxon>Gammaproteobacteria</taxon>
        <taxon>Alteromonadales</taxon>
        <taxon>Alteromonadaceae</taxon>
        <taxon>Agaribacter</taxon>
    </lineage>
</organism>
<evidence type="ECO:0000256" key="3">
    <source>
        <dbReference type="ARBA" id="ARBA00009400"/>
    </source>
</evidence>
<comment type="subunit">
    <text evidence="4">Hexamer formed by 3 homodimers.</text>
</comment>
<comment type="caution">
    <text evidence="16">The sequence shown here is derived from an EMBL/GenBank/DDBJ whole genome shotgun (WGS) entry which is preliminary data.</text>
</comment>
<comment type="pathway">
    <text evidence="2">Cofactor biosynthesis; NAD(+) biosynthesis; nicotinate D-ribonucleotide from quinolinate: step 1/1.</text>
</comment>
<feature type="binding site" evidence="13">
    <location>
        <position position="161"/>
    </location>
    <ligand>
        <name>substrate</name>
    </ligand>
</feature>
<evidence type="ECO:0000256" key="2">
    <source>
        <dbReference type="ARBA" id="ARBA00004893"/>
    </source>
</evidence>
<dbReference type="NCBIfam" id="TIGR00078">
    <property type="entry name" value="nadC"/>
    <property type="match status" value="1"/>
</dbReference>
<dbReference type="InterPro" id="IPR022412">
    <property type="entry name" value="Quinolinate_PRibosylTrfase_N"/>
</dbReference>
<feature type="binding site" evidence="13">
    <location>
        <position position="171"/>
    </location>
    <ligand>
        <name>substrate</name>
    </ligand>
</feature>
<evidence type="ECO:0000256" key="9">
    <source>
        <dbReference type="ARBA" id="ARBA00033102"/>
    </source>
</evidence>
<dbReference type="PIRSF" id="PIRSF006250">
    <property type="entry name" value="NadC_ModD"/>
    <property type="match status" value="1"/>
</dbReference>
<dbReference type="InterPro" id="IPR002638">
    <property type="entry name" value="Quinolinate_PRibosylTrfase_C"/>
</dbReference>
<evidence type="ECO:0000256" key="12">
    <source>
        <dbReference type="PIRNR" id="PIRNR006250"/>
    </source>
</evidence>
<keyword evidence="17" id="KW-1185">Reference proteome</keyword>
<dbReference type="Pfam" id="PF02749">
    <property type="entry name" value="QRPTase_N"/>
    <property type="match status" value="1"/>
</dbReference>
<dbReference type="SUPFAM" id="SSF54675">
    <property type="entry name" value="Nicotinate/Quinolinate PRTase N-terminal domain-like"/>
    <property type="match status" value="1"/>
</dbReference>
<dbReference type="GO" id="GO:0009435">
    <property type="term" value="P:NAD+ biosynthetic process"/>
    <property type="evidence" value="ECO:0007669"/>
    <property type="project" value="InterPro"/>
</dbReference>
<evidence type="ECO:0000259" key="15">
    <source>
        <dbReference type="Pfam" id="PF02749"/>
    </source>
</evidence>
<feature type="binding site" evidence="13">
    <location>
        <begin position="265"/>
        <end position="267"/>
    </location>
    <ligand>
        <name>substrate</name>
    </ligand>
</feature>
<feature type="binding site" evidence="13">
    <location>
        <begin position="244"/>
        <end position="246"/>
    </location>
    <ligand>
        <name>substrate</name>
    </ligand>
</feature>
<dbReference type="InterPro" id="IPR027277">
    <property type="entry name" value="NadC/ModD"/>
</dbReference>
<dbReference type="Gene3D" id="3.20.20.70">
    <property type="entry name" value="Aldolase class I"/>
    <property type="match status" value="1"/>
</dbReference>
<dbReference type="CDD" id="cd01572">
    <property type="entry name" value="QPRTase"/>
    <property type="match status" value="1"/>
</dbReference>
<reference evidence="16" key="1">
    <citation type="journal article" date="2014" name="Int. J. Syst. Evol. Microbiol.">
        <title>Complete genome sequence of Corynebacterium casei LMG S-19264T (=DSM 44701T), isolated from a smear-ripened cheese.</title>
        <authorList>
            <consortium name="US DOE Joint Genome Institute (JGI-PGF)"/>
            <person name="Walter F."/>
            <person name="Albersmeier A."/>
            <person name="Kalinowski J."/>
            <person name="Ruckert C."/>
        </authorList>
    </citation>
    <scope>NUCLEOTIDE SEQUENCE</scope>
    <source>
        <strain evidence="16">NBRC 110023</strain>
    </source>
</reference>
<evidence type="ECO:0000256" key="11">
    <source>
        <dbReference type="ARBA" id="ARBA00069173"/>
    </source>
</evidence>
<gene>
    <name evidence="16" type="ORF">GCM10007852_19540</name>
</gene>
<dbReference type="Proteomes" id="UP001156601">
    <property type="component" value="Unassembled WGS sequence"/>
</dbReference>
<dbReference type="Pfam" id="PF01729">
    <property type="entry name" value="QRPTase_C"/>
    <property type="match status" value="1"/>
</dbReference>
<dbReference type="GO" id="GO:0034213">
    <property type="term" value="P:quinolinate catabolic process"/>
    <property type="evidence" value="ECO:0007669"/>
    <property type="project" value="TreeGrafter"/>
</dbReference>
<evidence type="ECO:0000256" key="8">
    <source>
        <dbReference type="ARBA" id="ARBA00022679"/>
    </source>
</evidence>
<evidence type="ECO:0000256" key="4">
    <source>
        <dbReference type="ARBA" id="ARBA00011218"/>
    </source>
</evidence>
<keyword evidence="6" id="KW-0662">Pyridine nucleotide biosynthesis</keyword>
<dbReference type="Gene3D" id="3.90.1170.20">
    <property type="entry name" value="Quinolinate phosphoribosyl transferase, N-terminal domain"/>
    <property type="match status" value="1"/>
</dbReference>
<keyword evidence="7 12" id="KW-0328">Glycosyltransferase</keyword>
<comment type="function">
    <text evidence="1">Involved in the catabolism of quinolinic acid (QA).</text>
</comment>
<dbReference type="EMBL" id="BSOT01000005">
    <property type="protein sequence ID" value="GLR71046.1"/>
    <property type="molecule type" value="Genomic_DNA"/>
</dbReference>
<dbReference type="FunFam" id="3.20.20.70:FF:000030">
    <property type="entry name" value="Nicotinate-nucleotide pyrophosphorylase, carboxylating"/>
    <property type="match status" value="1"/>
</dbReference>
<dbReference type="PANTHER" id="PTHR32179:SF3">
    <property type="entry name" value="NICOTINATE-NUCLEOTIDE PYROPHOSPHORYLASE [CARBOXYLATING]"/>
    <property type="match status" value="1"/>
</dbReference>
<feature type="domain" description="Quinolinate phosphoribosyl transferase N-terminal" evidence="15">
    <location>
        <begin position="30"/>
        <end position="114"/>
    </location>
</feature>
<evidence type="ECO:0000256" key="10">
    <source>
        <dbReference type="ARBA" id="ARBA00047445"/>
    </source>
</evidence>
<name>A0AA37SWH8_9ALTE</name>
<comment type="similarity">
    <text evidence="3 12">Belongs to the NadC/ModD family.</text>
</comment>
<evidence type="ECO:0000313" key="17">
    <source>
        <dbReference type="Proteomes" id="UP001156601"/>
    </source>
</evidence>
<accession>A0AA37SWH8</accession>
<dbReference type="GO" id="GO:0005737">
    <property type="term" value="C:cytoplasm"/>
    <property type="evidence" value="ECO:0007669"/>
    <property type="project" value="TreeGrafter"/>
</dbReference>
<feature type="binding site" evidence="13">
    <location>
        <position position="104"/>
    </location>
    <ligand>
        <name>substrate</name>
    </ligand>
</feature>
<feature type="binding site" evidence="13">
    <location>
        <begin position="137"/>
        <end position="139"/>
    </location>
    <ligand>
        <name>substrate</name>
    </ligand>
</feature>
<feature type="domain" description="Quinolinate phosphoribosyl transferase C-terminal" evidence="14">
    <location>
        <begin position="117"/>
        <end position="279"/>
    </location>
</feature>
<dbReference type="InterPro" id="IPR037128">
    <property type="entry name" value="Quinolinate_PRibosylTase_N_sf"/>
</dbReference>
<feature type="binding site" evidence="13">
    <location>
        <position position="221"/>
    </location>
    <ligand>
        <name>substrate</name>
    </ligand>
</feature>
<dbReference type="AlphaFoldDB" id="A0AA37SWH8"/>
<evidence type="ECO:0000256" key="1">
    <source>
        <dbReference type="ARBA" id="ARBA00003237"/>
    </source>
</evidence>
<dbReference type="EC" id="2.4.2.19" evidence="5"/>
<evidence type="ECO:0000256" key="5">
    <source>
        <dbReference type="ARBA" id="ARBA00011944"/>
    </source>
</evidence>
<dbReference type="RefSeq" id="WP_284217345.1">
    <property type="nucleotide sequence ID" value="NZ_BSOT01000005.1"/>
</dbReference>
<sequence length="282" mass="30557">MNVDYKINIKADVTSALSEDLGGSVALENDITAQLVDDNAIVTAVIIAREQGIVCGIDWASEAFIQLDPTIQLNWQVKDGDLVKENQTLVSIKGNGQAILTGERTALNFLQTLSGTATTTYQYVKLLGSSKTRLLDTRKTLPNLRLAQKYAVKCGGGQNHRIGLFDAFLIKENHISACGSIKAAINKARSMQADKPIEVEVENLNELQQAIDAKADIVMLDNFNTKQILAAVELNKQACKLEVSGNITDARLQELANLGVDFVSSGALTKHVHALDLSLLIK</sequence>
<feature type="binding site" evidence="13">
    <location>
        <position position="200"/>
    </location>
    <ligand>
        <name>substrate</name>
    </ligand>
</feature>
<evidence type="ECO:0000256" key="7">
    <source>
        <dbReference type="ARBA" id="ARBA00022676"/>
    </source>
</evidence>